<keyword evidence="1" id="KW-0472">Membrane</keyword>
<accession>A0A2J6QFT5</accession>
<name>A0A2J6QFT5_9HELO</name>
<keyword evidence="1" id="KW-1133">Transmembrane helix</keyword>
<evidence type="ECO:0000256" key="1">
    <source>
        <dbReference type="SAM" id="Phobius"/>
    </source>
</evidence>
<dbReference type="AlphaFoldDB" id="A0A2J6QFT5"/>
<keyword evidence="3" id="KW-1185">Reference proteome</keyword>
<dbReference type="Proteomes" id="UP000235672">
    <property type="component" value="Unassembled WGS sequence"/>
</dbReference>
<evidence type="ECO:0000313" key="2">
    <source>
        <dbReference type="EMBL" id="PMD25139.1"/>
    </source>
</evidence>
<protein>
    <submittedName>
        <fullName evidence="2">Uncharacterized protein</fullName>
    </submittedName>
</protein>
<dbReference type="EMBL" id="KZ613471">
    <property type="protein sequence ID" value="PMD25139.1"/>
    <property type="molecule type" value="Genomic_DNA"/>
</dbReference>
<keyword evidence="1" id="KW-0812">Transmembrane</keyword>
<organism evidence="2 3">
    <name type="scientific">Hyaloscypha hepaticicola</name>
    <dbReference type="NCBI Taxonomy" id="2082293"/>
    <lineage>
        <taxon>Eukaryota</taxon>
        <taxon>Fungi</taxon>
        <taxon>Dikarya</taxon>
        <taxon>Ascomycota</taxon>
        <taxon>Pezizomycotina</taxon>
        <taxon>Leotiomycetes</taxon>
        <taxon>Helotiales</taxon>
        <taxon>Hyaloscyphaceae</taxon>
        <taxon>Hyaloscypha</taxon>
    </lineage>
</organism>
<proteinExistence type="predicted"/>
<sequence>MPPGFLSTKVTPCVFRDNSCTARLPEWLKRAIWYQPLSAHVVLCYYYCIADARK</sequence>
<feature type="transmembrane region" description="Helical" evidence="1">
    <location>
        <begin position="31"/>
        <end position="49"/>
    </location>
</feature>
<reference evidence="2 3" key="1">
    <citation type="submission" date="2016-05" db="EMBL/GenBank/DDBJ databases">
        <title>A degradative enzymes factory behind the ericoid mycorrhizal symbiosis.</title>
        <authorList>
            <consortium name="DOE Joint Genome Institute"/>
            <person name="Martino E."/>
            <person name="Morin E."/>
            <person name="Grelet G."/>
            <person name="Kuo A."/>
            <person name="Kohler A."/>
            <person name="Daghino S."/>
            <person name="Barry K."/>
            <person name="Choi C."/>
            <person name="Cichocki N."/>
            <person name="Clum A."/>
            <person name="Copeland A."/>
            <person name="Hainaut M."/>
            <person name="Haridas S."/>
            <person name="Labutti K."/>
            <person name="Lindquist E."/>
            <person name="Lipzen A."/>
            <person name="Khouja H.-R."/>
            <person name="Murat C."/>
            <person name="Ohm R."/>
            <person name="Olson A."/>
            <person name="Spatafora J."/>
            <person name="Veneault-Fourrey C."/>
            <person name="Henrissat B."/>
            <person name="Grigoriev I."/>
            <person name="Martin F."/>
            <person name="Perotto S."/>
        </authorList>
    </citation>
    <scope>NUCLEOTIDE SEQUENCE [LARGE SCALE GENOMIC DNA]</scope>
    <source>
        <strain evidence="2 3">UAMH 7357</strain>
    </source>
</reference>
<evidence type="ECO:0000313" key="3">
    <source>
        <dbReference type="Proteomes" id="UP000235672"/>
    </source>
</evidence>
<gene>
    <name evidence="2" type="ORF">NA56DRAFT_642920</name>
</gene>